<dbReference type="Gene3D" id="3.40.50.300">
    <property type="entry name" value="P-loop containing nucleotide triphosphate hydrolases"/>
    <property type="match status" value="3"/>
</dbReference>
<evidence type="ECO:0000313" key="9">
    <source>
        <dbReference type="Proteomes" id="UP000266915"/>
    </source>
</evidence>
<dbReference type="Proteomes" id="UP000266915">
    <property type="component" value="Unassembled WGS sequence"/>
</dbReference>
<feature type="region of interest" description="Disordered" evidence="6">
    <location>
        <begin position="359"/>
        <end position="379"/>
    </location>
</feature>
<dbReference type="InterPro" id="IPR014016">
    <property type="entry name" value="UvrD-like_ATP-bd"/>
</dbReference>
<evidence type="ECO:0000313" key="8">
    <source>
        <dbReference type="EMBL" id="ROR83133.1"/>
    </source>
</evidence>
<dbReference type="GO" id="GO:0016787">
    <property type="term" value="F:hydrolase activity"/>
    <property type="evidence" value="ECO:0007669"/>
    <property type="project" value="UniProtKB-UniRule"/>
</dbReference>
<evidence type="ECO:0000256" key="4">
    <source>
        <dbReference type="ARBA" id="ARBA00022840"/>
    </source>
</evidence>
<protein>
    <submittedName>
        <fullName evidence="8">DNA helicase IV</fullName>
    </submittedName>
</protein>
<dbReference type="GO" id="GO:0043138">
    <property type="term" value="F:3'-5' DNA helicase activity"/>
    <property type="evidence" value="ECO:0007669"/>
    <property type="project" value="TreeGrafter"/>
</dbReference>
<evidence type="ECO:0000259" key="7">
    <source>
        <dbReference type="PROSITE" id="PS51198"/>
    </source>
</evidence>
<dbReference type="GO" id="GO:0003677">
    <property type="term" value="F:DNA binding"/>
    <property type="evidence" value="ECO:0007669"/>
    <property type="project" value="InterPro"/>
</dbReference>
<name>A0A3N2C6J3_9MICO</name>
<dbReference type="EMBL" id="RKHL01000001">
    <property type="protein sequence ID" value="ROR83133.1"/>
    <property type="molecule type" value="Genomic_DNA"/>
</dbReference>
<keyword evidence="9" id="KW-1185">Reference proteome</keyword>
<feature type="compositionally biased region" description="Basic and acidic residues" evidence="6">
    <location>
        <begin position="359"/>
        <end position="377"/>
    </location>
</feature>
<feature type="binding site" evidence="5">
    <location>
        <begin position="201"/>
        <end position="208"/>
    </location>
    <ligand>
        <name>ATP</name>
        <dbReference type="ChEBI" id="CHEBI:30616"/>
    </ligand>
</feature>
<keyword evidence="3 5" id="KW-0347">Helicase</keyword>
<keyword evidence="4 5" id="KW-0067">ATP-binding</keyword>
<dbReference type="PANTHER" id="PTHR11070">
    <property type="entry name" value="UVRD / RECB / PCRA DNA HELICASE FAMILY MEMBER"/>
    <property type="match status" value="1"/>
</dbReference>
<dbReference type="InterPro" id="IPR000212">
    <property type="entry name" value="DNA_helicase_UvrD/REP"/>
</dbReference>
<evidence type="ECO:0000256" key="3">
    <source>
        <dbReference type="ARBA" id="ARBA00022806"/>
    </source>
</evidence>
<feature type="domain" description="UvrD-like helicase ATP-binding" evidence="7">
    <location>
        <begin position="180"/>
        <end position="606"/>
    </location>
</feature>
<dbReference type="InterPro" id="IPR027351">
    <property type="entry name" value="(+)RNA_virus_helicase_core_dom"/>
</dbReference>
<dbReference type="PROSITE" id="PS51198">
    <property type="entry name" value="UVRD_HELICASE_ATP_BIND"/>
    <property type="match status" value="1"/>
</dbReference>
<dbReference type="GO" id="GO:0005829">
    <property type="term" value="C:cytosol"/>
    <property type="evidence" value="ECO:0007669"/>
    <property type="project" value="TreeGrafter"/>
</dbReference>
<dbReference type="AlphaFoldDB" id="A0A3N2C6J3"/>
<organism evidence="8 9">
    <name type="scientific">Plantibacter flavus</name>
    <dbReference type="NCBI Taxonomy" id="150123"/>
    <lineage>
        <taxon>Bacteria</taxon>
        <taxon>Bacillati</taxon>
        <taxon>Actinomycetota</taxon>
        <taxon>Actinomycetes</taxon>
        <taxon>Micrococcales</taxon>
        <taxon>Microbacteriaceae</taxon>
        <taxon>Plantibacter</taxon>
    </lineage>
</organism>
<evidence type="ECO:0000256" key="1">
    <source>
        <dbReference type="ARBA" id="ARBA00022741"/>
    </source>
</evidence>
<proteinExistence type="predicted"/>
<evidence type="ECO:0000256" key="6">
    <source>
        <dbReference type="SAM" id="MobiDB-lite"/>
    </source>
</evidence>
<evidence type="ECO:0000256" key="5">
    <source>
        <dbReference type="PROSITE-ProRule" id="PRU00560"/>
    </source>
</evidence>
<reference evidence="8 9" key="1">
    <citation type="submission" date="2018-11" db="EMBL/GenBank/DDBJ databases">
        <title>Sequencing the genomes of 1000 actinobacteria strains.</title>
        <authorList>
            <person name="Klenk H.-P."/>
        </authorList>
    </citation>
    <scope>NUCLEOTIDE SEQUENCE [LARGE SCALE GENOMIC DNA]</scope>
    <source>
        <strain evidence="8 9">DSM 14012</strain>
    </source>
</reference>
<dbReference type="RefSeq" id="WP_085513694.1">
    <property type="nucleotide sequence ID" value="NZ_FXAP01000006.1"/>
</dbReference>
<dbReference type="GO" id="GO:0005524">
    <property type="term" value="F:ATP binding"/>
    <property type="evidence" value="ECO:0007669"/>
    <property type="project" value="UniProtKB-UniRule"/>
</dbReference>
<gene>
    <name evidence="8" type="ORF">EDD42_3237</name>
</gene>
<dbReference type="Pfam" id="PF00580">
    <property type="entry name" value="UvrD-helicase"/>
    <property type="match status" value="1"/>
</dbReference>
<sequence length="745" mass="82263">MQNDAIAEEQDHLDRLHDVIRSQSDLEERRSELALRAFDGDDDSSFSERDALVAHHRQRMVELRSSSYGLLFGLLERETDERHHIGRIGLRDPESGDQLLLDWRAPASRPFYTATPLRPEGLRLRRRIGTAGRRVTEVHDEVLDTTMLSDDEPSGIGESGALLAALGRARTKHMADIVDTIQAEQDAIIRAPLPGTLLVQGGPGTGKTAVALHRAAYLLYEHRERLMRSVVLIVGPNSTFLDYISRVLPSLGETAVVLVTPATLVPGLDAHAEDSLEAAELKGRLRMADVVARAVRERQVPLDEPVTIRIAGDGPLRVTPGVLRRIKAGIERSGTPHNEAKLRFDRAVLTHLIGLEAKRDGFEPRTGEDADERRQELSEEPAVEELLDTMWPILEPAEIIDRLFTDPELLARVAPDHTEEERRLLLREPATGTDGTAATDWAVRLTPGDIALVDEAAELIGEDQRPELERQRRAAYERRHDVEYARSVLEMIGDISIDDEAQDDDYLRSAQDLADRQTMEDDRSPAERAASDRTWVYGHVIIDEAQELTPMLLRAVLRRGPNRSMTLVGDINQQSTSATRSSWQELLGPQLPRWTEELLTVNYRTPEQIMALADPVRLELDPDSPAPVSIRRGEEEPVQLTVEPTALAPTAVRAAVDAITAHAGIAGVIAPRSLLAEIDTLLADAGADRARVWTGTARESKGLEFDSVVLVQPAALGGTGHAALSLRYVALTRATQRLTVVDSSS</sequence>
<keyword evidence="1 5" id="KW-0547">Nucleotide-binding</keyword>
<dbReference type="SUPFAM" id="SSF52540">
    <property type="entry name" value="P-loop containing nucleoside triphosphate hydrolases"/>
    <property type="match status" value="1"/>
</dbReference>
<dbReference type="PANTHER" id="PTHR11070:SF45">
    <property type="entry name" value="DNA 3'-5' HELICASE"/>
    <property type="match status" value="1"/>
</dbReference>
<dbReference type="Pfam" id="PF01443">
    <property type="entry name" value="Viral_helicase1"/>
    <property type="match status" value="1"/>
</dbReference>
<evidence type="ECO:0000256" key="2">
    <source>
        <dbReference type="ARBA" id="ARBA00022801"/>
    </source>
</evidence>
<comment type="caution">
    <text evidence="8">The sequence shown here is derived from an EMBL/GenBank/DDBJ whole genome shotgun (WGS) entry which is preliminary data.</text>
</comment>
<dbReference type="GO" id="GO:0000725">
    <property type="term" value="P:recombinational repair"/>
    <property type="evidence" value="ECO:0007669"/>
    <property type="project" value="TreeGrafter"/>
</dbReference>
<keyword evidence="2 5" id="KW-0378">Hydrolase</keyword>
<dbReference type="InterPro" id="IPR027417">
    <property type="entry name" value="P-loop_NTPase"/>
</dbReference>
<accession>A0A3N2C6J3</accession>